<dbReference type="VEuPathDB" id="FungiDB:P170DRAFT_172151"/>
<dbReference type="EMBL" id="MSFO01000004">
    <property type="protein sequence ID" value="PLB49008.1"/>
    <property type="molecule type" value="Genomic_DNA"/>
</dbReference>
<gene>
    <name evidence="1" type="ORF">P170DRAFT_172151</name>
</gene>
<proteinExistence type="predicted"/>
<dbReference type="RefSeq" id="XP_024704310.1">
    <property type="nucleotide sequence ID" value="XM_024842622.1"/>
</dbReference>
<dbReference type="GeneID" id="36550320"/>
<accession>A0A2I2G818</accession>
<name>A0A2I2G818_9EURO</name>
<evidence type="ECO:0000313" key="2">
    <source>
        <dbReference type="Proteomes" id="UP000234275"/>
    </source>
</evidence>
<sequence length="153" mass="16531">MNLRIYRMKAVTGGRKGSEASIAPPPAGLLVCCLALCQNPGSPLLTPCSHPSTFSLALSQNSTVAAITFVYASCRNSLSQRQPKWRSGAARHVSSAGFTSRFFISTTAIPHPPYFCLSSSRPFPLSPVLLDPRSAVTSFFQPLRASFWIPTNQ</sequence>
<reference evidence="1 2" key="1">
    <citation type="submission" date="2016-12" db="EMBL/GenBank/DDBJ databases">
        <title>The genomes of Aspergillus section Nigri reveals drivers in fungal speciation.</title>
        <authorList>
            <consortium name="DOE Joint Genome Institute"/>
            <person name="Vesth T.C."/>
            <person name="Nybo J."/>
            <person name="Theobald S."/>
            <person name="Brandl J."/>
            <person name="Frisvad J.C."/>
            <person name="Nielsen K.F."/>
            <person name="Lyhne E.K."/>
            <person name="Kogle M.E."/>
            <person name="Kuo A."/>
            <person name="Riley R."/>
            <person name="Clum A."/>
            <person name="Nolan M."/>
            <person name="Lipzen A."/>
            <person name="Salamov A."/>
            <person name="Henrissat B."/>
            <person name="Wiebenga A."/>
            <person name="De Vries R.P."/>
            <person name="Grigoriev I.V."/>
            <person name="Mortensen U.H."/>
            <person name="Andersen M.R."/>
            <person name="Baker S.E."/>
        </authorList>
    </citation>
    <scope>NUCLEOTIDE SEQUENCE [LARGE SCALE GENOMIC DNA]</scope>
    <source>
        <strain evidence="1 2">IBT 23096</strain>
    </source>
</reference>
<organism evidence="1 2">
    <name type="scientific">Aspergillus steynii IBT 23096</name>
    <dbReference type="NCBI Taxonomy" id="1392250"/>
    <lineage>
        <taxon>Eukaryota</taxon>
        <taxon>Fungi</taxon>
        <taxon>Dikarya</taxon>
        <taxon>Ascomycota</taxon>
        <taxon>Pezizomycotina</taxon>
        <taxon>Eurotiomycetes</taxon>
        <taxon>Eurotiomycetidae</taxon>
        <taxon>Eurotiales</taxon>
        <taxon>Aspergillaceae</taxon>
        <taxon>Aspergillus</taxon>
        <taxon>Aspergillus subgen. Circumdati</taxon>
    </lineage>
</organism>
<protein>
    <submittedName>
        <fullName evidence="1">Uncharacterized protein</fullName>
    </submittedName>
</protein>
<evidence type="ECO:0000313" key="1">
    <source>
        <dbReference type="EMBL" id="PLB49008.1"/>
    </source>
</evidence>
<dbReference type="AlphaFoldDB" id="A0A2I2G818"/>
<keyword evidence="2" id="KW-1185">Reference proteome</keyword>
<dbReference type="Proteomes" id="UP000234275">
    <property type="component" value="Unassembled WGS sequence"/>
</dbReference>
<comment type="caution">
    <text evidence="1">The sequence shown here is derived from an EMBL/GenBank/DDBJ whole genome shotgun (WGS) entry which is preliminary data.</text>
</comment>